<accession>B8IAP8</accession>
<feature type="transmembrane region" description="Helical" evidence="1">
    <location>
        <begin position="6"/>
        <end position="27"/>
    </location>
</feature>
<protein>
    <submittedName>
        <fullName evidence="2">Uncharacterized protein</fullName>
    </submittedName>
</protein>
<dbReference type="AlphaFoldDB" id="B8IAP8"/>
<feature type="transmembrane region" description="Helical" evidence="1">
    <location>
        <begin position="39"/>
        <end position="64"/>
    </location>
</feature>
<evidence type="ECO:0000313" key="3">
    <source>
        <dbReference type="Proteomes" id="UP000008207"/>
    </source>
</evidence>
<reference evidence="2 3" key="1">
    <citation type="submission" date="2009-01" db="EMBL/GenBank/DDBJ databases">
        <title>Complete sequence of chromosome of Methylobacterium nodulans ORS 2060.</title>
        <authorList>
            <consortium name="US DOE Joint Genome Institute"/>
            <person name="Lucas S."/>
            <person name="Copeland A."/>
            <person name="Lapidus A."/>
            <person name="Glavina del Rio T."/>
            <person name="Dalin E."/>
            <person name="Tice H."/>
            <person name="Bruce D."/>
            <person name="Goodwin L."/>
            <person name="Pitluck S."/>
            <person name="Sims D."/>
            <person name="Brettin T."/>
            <person name="Detter J.C."/>
            <person name="Han C."/>
            <person name="Larimer F."/>
            <person name="Land M."/>
            <person name="Hauser L."/>
            <person name="Kyrpides N."/>
            <person name="Ivanova N."/>
            <person name="Marx C.J."/>
            <person name="Richardson P."/>
        </authorList>
    </citation>
    <scope>NUCLEOTIDE SEQUENCE [LARGE SCALE GENOMIC DNA]</scope>
    <source>
        <strain evidence="3">LMG 21967 / CNCM I-2342 / ORS 2060</strain>
    </source>
</reference>
<evidence type="ECO:0000313" key="2">
    <source>
        <dbReference type="EMBL" id="ACL61093.1"/>
    </source>
</evidence>
<organism evidence="2 3">
    <name type="scientific">Methylobacterium nodulans (strain LMG 21967 / CNCM I-2342 / ORS 2060)</name>
    <dbReference type="NCBI Taxonomy" id="460265"/>
    <lineage>
        <taxon>Bacteria</taxon>
        <taxon>Pseudomonadati</taxon>
        <taxon>Pseudomonadota</taxon>
        <taxon>Alphaproteobacteria</taxon>
        <taxon>Hyphomicrobiales</taxon>
        <taxon>Methylobacteriaceae</taxon>
        <taxon>Methylobacterium</taxon>
    </lineage>
</organism>
<name>B8IAP8_METNO</name>
<dbReference type="EMBL" id="CP001349">
    <property type="protein sequence ID" value="ACL61093.1"/>
    <property type="molecule type" value="Genomic_DNA"/>
</dbReference>
<sequence length="68" mass="7002">MIGTVLVGAIGYGAAILFTLIGLRCFRTTARYAPTSQEAFHALLACGMFLALALGAAGSTRWILGAAL</sequence>
<evidence type="ECO:0000256" key="1">
    <source>
        <dbReference type="SAM" id="Phobius"/>
    </source>
</evidence>
<keyword evidence="1" id="KW-0472">Membrane</keyword>
<keyword evidence="1" id="KW-0812">Transmembrane</keyword>
<dbReference type="Proteomes" id="UP000008207">
    <property type="component" value="Chromosome"/>
</dbReference>
<keyword evidence="1" id="KW-1133">Transmembrane helix</keyword>
<proteinExistence type="predicted"/>
<gene>
    <name evidence="2" type="ordered locus">Mnod_6289</name>
</gene>
<keyword evidence="3" id="KW-1185">Reference proteome</keyword>
<dbReference type="HOGENOM" id="CLU_204567_0_0_5"/>
<dbReference type="KEGG" id="mno:Mnod_6289"/>
<dbReference type="RefSeq" id="WP_015932675.1">
    <property type="nucleotide sequence ID" value="NC_011894.1"/>
</dbReference>